<dbReference type="InterPro" id="IPR007470">
    <property type="entry name" value="HemX"/>
</dbReference>
<sequence length="346" mass="39399">MENASKTESTQEDIRDAEIIRETSASSSGNKGLKIFIIVVLLLLLLHAVSFVFWWQQGQQIRNIESQLPAIETLNDRAERLSDQLESQQTSMQAQQKQLDSVQEQLTELAAQQSLTNADIRLRWALAEMEYLLNMANQRALLSQDVRGARTALDLVDKILEQTPDYRLLPLRELIAEEELAMAAVREVDIAGIAVELQSAIDRVEKLRVVSGPQVISTSVQLLDPEMEKTSDWRHAATEIWQQLRSLVVIRHQQDGESAVLVPEQRYFLYQNLKLQLQTARFALLSGQADVFSDSIKTAQQWLERYFVGDERDAVLDLLTELEAEYRVAEIPDISASLRWIQGFKP</sequence>
<dbReference type="EMBL" id="APHR01000067">
    <property type="protein sequence ID" value="EMR12188.1"/>
    <property type="molecule type" value="Genomic_DNA"/>
</dbReference>
<comment type="caution">
    <text evidence="3">The sequence shown here is derived from an EMBL/GenBank/DDBJ whole genome shotgun (WGS) entry which is preliminary data.</text>
</comment>
<dbReference type="RefSeq" id="WP_009727262.1">
    <property type="nucleotide sequence ID" value="NZ_APHR01000067.1"/>
</dbReference>
<keyword evidence="1" id="KW-0175">Coiled coil</keyword>
<keyword evidence="2" id="KW-0812">Transmembrane</keyword>
<dbReference type="Proteomes" id="UP000012019">
    <property type="component" value="Unassembled WGS sequence"/>
</dbReference>
<feature type="transmembrane region" description="Helical" evidence="2">
    <location>
        <begin position="35"/>
        <end position="55"/>
    </location>
</feature>
<protein>
    <submittedName>
        <fullName evidence="3">Uroporphyrinogen III</fullName>
    </submittedName>
</protein>
<evidence type="ECO:0000256" key="1">
    <source>
        <dbReference type="SAM" id="Coils"/>
    </source>
</evidence>
<feature type="coiled-coil region" evidence="1">
    <location>
        <begin position="71"/>
        <end position="112"/>
    </location>
</feature>
<evidence type="ECO:0000313" key="3">
    <source>
        <dbReference type="EMBL" id="EMR12188.1"/>
    </source>
</evidence>
<gene>
    <name evidence="3" type="ORF">MPL1_11538</name>
</gene>
<organism evidence="3 4">
    <name type="scientific">Methylophaga lonarensis MPL</name>
    <dbReference type="NCBI Taxonomy" id="1286106"/>
    <lineage>
        <taxon>Bacteria</taxon>
        <taxon>Pseudomonadati</taxon>
        <taxon>Pseudomonadota</taxon>
        <taxon>Gammaproteobacteria</taxon>
        <taxon>Thiotrichales</taxon>
        <taxon>Piscirickettsiaceae</taxon>
        <taxon>Methylophaga</taxon>
    </lineage>
</organism>
<keyword evidence="2" id="KW-0472">Membrane</keyword>
<evidence type="ECO:0000313" key="4">
    <source>
        <dbReference type="Proteomes" id="UP000012019"/>
    </source>
</evidence>
<keyword evidence="4" id="KW-1185">Reference proteome</keyword>
<dbReference type="Pfam" id="PF04375">
    <property type="entry name" value="HemX"/>
    <property type="match status" value="1"/>
</dbReference>
<proteinExistence type="predicted"/>
<keyword evidence="2" id="KW-1133">Transmembrane helix</keyword>
<reference evidence="3 4" key="1">
    <citation type="journal article" date="2013" name="Genome Announc.">
        <title>Draft Genome Sequence of Methylophaga lonarensis MPLT, a Haloalkaliphilic (Non-Methane-Utilizing) Methylotroph.</title>
        <authorList>
            <person name="Shetty S.A."/>
            <person name="Marathe N.P."/>
            <person name="Munot H."/>
            <person name="Antony C.P."/>
            <person name="Dhotre D.P."/>
            <person name="Murrell J.C."/>
            <person name="Shouche Y.S."/>
        </authorList>
    </citation>
    <scope>NUCLEOTIDE SEQUENCE [LARGE SCALE GENOMIC DNA]</scope>
    <source>
        <strain evidence="3 4">MPL</strain>
    </source>
</reference>
<dbReference type="eggNOG" id="COG2959">
    <property type="taxonomic scope" value="Bacteria"/>
</dbReference>
<dbReference type="STRING" id="1286106.MPL1_11538"/>
<dbReference type="PANTHER" id="PTHR38043">
    <property type="entry name" value="PROTEIN HEMX"/>
    <property type="match status" value="1"/>
</dbReference>
<accession>M7NTU2</accession>
<dbReference type="AlphaFoldDB" id="M7NTU2"/>
<evidence type="ECO:0000256" key="2">
    <source>
        <dbReference type="SAM" id="Phobius"/>
    </source>
</evidence>
<dbReference type="OrthoDB" id="5739852at2"/>
<name>M7NTU2_9GAMM</name>
<dbReference type="PATRIC" id="fig|1286106.3.peg.2308"/>
<dbReference type="PANTHER" id="PTHR38043:SF1">
    <property type="entry name" value="PROTEIN HEMX"/>
    <property type="match status" value="1"/>
</dbReference>